<keyword evidence="4" id="KW-1185">Reference proteome</keyword>
<dbReference type="Proteomes" id="UP000290819">
    <property type="component" value="Unassembled WGS sequence"/>
</dbReference>
<dbReference type="AlphaFoldDB" id="A0A4V1P760"/>
<proteinExistence type="predicted"/>
<protein>
    <submittedName>
        <fullName evidence="3">Tripartite tricarboxylate transporter TctB</fullName>
    </submittedName>
</protein>
<organism evidence="3 4">
    <name type="scientific">Bradyrhizobium betae</name>
    <dbReference type="NCBI Taxonomy" id="244734"/>
    <lineage>
        <taxon>Bacteria</taxon>
        <taxon>Pseudomonadati</taxon>
        <taxon>Pseudomonadota</taxon>
        <taxon>Alphaproteobacteria</taxon>
        <taxon>Hyphomicrobiales</taxon>
        <taxon>Nitrobacteraceae</taxon>
        <taxon>Bradyrhizobium</taxon>
    </lineage>
</organism>
<feature type="transmembrane region" description="Helical" evidence="1">
    <location>
        <begin position="6"/>
        <end position="26"/>
    </location>
</feature>
<feature type="domain" description="DUF1468" evidence="2">
    <location>
        <begin position="9"/>
        <end position="160"/>
    </location>
</feature>
<keyword evidence="1" id="KW-0812">Transmembrane</keyword>
<dbReference type="InterPro" id="IPR009936">
    <property type="entry name" value="DUF1468"/>
</dbReference>
<gene>
    <name evidence="3" type="ORF">B5V03_08940</name>
</gene>
<feature type="transmembrane region" description="Helical" evidence="1">
    <location>
        <begin position="38"/>
        <end position="58"/>
    </location>
</feature>
<dbReference type="RefSeq" id="WP_129269264.1">
    <property type="nucleotide sequence ID" value="NZ_MZXW01000015.1"/>
</dbReference>
<accession>A0A4V1P760</accession>
<evidence type="ECO:0000259" key="2">
    <source>
        <dbReference type="Pfam" id="PF07331"/>
    </source>
</evidence>
<evidence type="ECO:0000313" key="3">
    <source>
        <dbReference type="EMBL" id="RXT49979.1"/>
    </source>
</evidence>
<evidence type="ECO:0000313" key="4">
    <source>
        <dbReference type="Proteomes" id="UP000290819"/>
    </source>
</evidence>
<dbReference type="Pfam" id="PF07331">
    <property type="entry name" value="TctB"/>
    <property type="match status" value="1"/>
</dbReference>
<reference evidence="3 4" key="1">
    <citation type="submission" date="2017-03" db="EMBL/GenBank/DDBJ databases">
        <authorList>
            <person name="Safronova V.I."/>
            <person name="Sazanova A.L."/>
            <person name="Chirak E.R."/>
        </authorList>
    </citation>
    <scope>NUCLEOTIDE SEQUENCE [LARGE SCALE GENOMIC DNA]</scope>
    <source>
        <strain evidence="3 4">Opo-243</strain>
    </source>
</reference>
<keyword evidence="1" id="KW-0472">Membrane</keyword>
<dbReference type="EMBL" id="MZXW01000015">
    <property type="protein sequence ID" value="RXT49979.1"/>
    <property type="molecule type" value="Genomic_DNA"/>
</dbReference>
<evidence type="ECO:0000256" key="1">
    <source>
        <dbReference type="SAM" id="Phobius"/>
    </source>
</evidence>
<feature type="transmembrane region" description="Helical" evidence="1">
    <location>
        <begin position="135"/>
        <end position="155"/>
    </location>
</feature>
<keyword evidence="1" id="KW-1133">Transmembrane helix</keyword>
<comment type="caution">
    <text evidence="3">The sequence shown here is derived from an EMBL/GenBank/DDBJ whole genome shotgun (WGS) entry which is preliminary data.</text>
</comment>
<sequence>MRLPDSVTGSFLVVLGAASAYGGWLLPPVPGQPVGPNVFPLVIGIGLALCGLAIVFGIGHTFEEEEELIPLEDGLAAVAPPPQGKLQGKLYGLRALLPPALLLFYVVAADRLGFIITAAIIVYVTSTALGAKWKLALPLAALSPFAIHLIFGKLLRVPLPAGLLPTPW</sequence>
<name>A0A4V1P760_9BRAD</name>